<sequence>MSAARFDRVGDAIARVMNEWADSIRATAEKRWLTAYAQGLEDGKTSAAAMTPHLPDRGQPMSETPDLLQALKDSLRRDPAVAAAQRAWDRGTEPDLGYDDMIAAAREALAPIRAVAARYEDDYIGGFSIDDILTELRPLIYAEEEL</sequence>
<gene>
    <name evidence="1" type="ORF">GS4_47_00020</name>
</gene>
<comment type="caution">
    <text evidence="1">The sequence shown here is derived from an EMBL/GenBank/DDBJ whole genome shotgun (WGS) entry which is preliminary data.</text>
</comment>
<dbReference type="AlphaFoldDB" id="M0QR02"/>
<reference evidence="1 2" key="1">
    <citation type="submission" date="2013-01" db="EMBL/GenBank/DDBJ databases">
        <title>Whole genome shotgun sequence of Gordonia soli NBRC 108243.</title>
        <authorList>
            <person name="Isaki-Nakamura S."/>
            <person name="Hosoyama A."/>
            <person name="Tsuchikane K."/>
            <person name="Ando Y."/>
            <person name="Baba S."/>
            <person name="Ohji S."/>
            <person name="Hamada M."/>
            <person name="Tamura T."/>
            <person name="Yamazoe A."/>
            <person name="Yamazaki S."/>
            <person name="Fujita N."/>
        </authorList>
    </citation>
    <scope>NUCLEOTIDE SEQUENCE [LARGE SCALE GENOMIC DNA]</scope>
    <source>
        <strain evidence="1 2">NBRC 108243</strain>
    </source>
</reference>
<proteinExistence type="predicted"/>
<name>M0QR02_9ACTN</name>
<dbReference type="Proteomes" id="UP000011666">
    <property type="component" value="Unassembled WGS sequence"/>
</dbReference>
<keyword evidence="2" id="KW-1185">Reference proteome</keyword>
<dbReference type="STRING" id="1223545.GS4_47_00020"/>
<organism evidence="1 2">
    <name type="scientific">Gordonia soli NBRC 108243</name>
    <dbReference type="NCBI Taxonomy" id="1223545"/>
    <lineage>
        <taxon>Bacteria</taxon>
        <taxon>Bacillati</taxon>
        <taxon>Actinomycetota</taxon>
        <taxon>Actinomycetes</taxon>
        <taxon>Mycobacteriales</taxon>
        <taxon>Gordoniaceae</taxon>
        <taxon>Gordonia</taxon>
    </lineage>
</organism>
<evidence type="ECO:0000313" key="2">
    <source>
        <dbReference type="Proteomes" id="UP000011666"/>
    </source>
</evidence>
<protein>
    <submittedName>
        <fullName evidence="1">Uncharacterized protein</fullName>
    </submittedName>
</protein>
<evidence type="ECO:0000313" key="1">
    <source>
        <dbReference type="EMBL" id="GAC71013.1"/>
    </source>
</evidence>
<dbReference type="EMBL" id="BANX01000047">
    <property type="protein sequence ID" value="GAC71013.1"/>
    <property type="molecule type" value="Genomic_DNA"/>
</dbReference>
<accession>M0QR02</accession>